<evidence type="ECO:0000313" key="9">
    <source>
        <dbReference type="Proteomes" id="UP000789390"/>
    </source>
</evidence>
<dbReference type="GO" id="GO:0005634">
    <property type="term" value="C:nucleus"/>
    <property type="evidence" value="ECO:0007669"/>
    <property type="project" value="UniProtKB-SubCell"/>
</dbReference>
<dbReference type="Gene3D" id="4.10.1040.10">
    <property type="entry name" value="DM DNA-binding domain"/>
    <property type="match status" value="1"/>
</dbReference>
<accession>A0A8J2W0C9</accession>
<proteinExistence type="predicted"/>
<dbReference type="Proteomes" id="UP000789390">
    <property type="component" value="Unassembled WGS sequence"/>
</dbReference>
<dbReference type="PANTHER" id="PTHR12322:SF53">
    <property type="entry name" value="DOUBLESEX-MAB RELATED 11E"/>
    <property type="match status" value="1"/>
</dbReference>
<dbReference type="PROSITE" id="PS40000">
    <property type="entry name" value="DM_1"/>
    <property type="match status" value="1"/>
</dbReference>
<dbReference type="OrthoDB" id="6162476at2759"/>
<keyword evidence="1 5" id="KW-0479">Metal-binding</keyword>
<feature type="compositionally biased region" description="Low complexity" evidence="6">
    <location>
        <begin position="295"/>
        <end position="305"/>
    </location>
</feature>
<evidence type="ECO:0000256" key="5">
    <source>
        <dbReference type="PROSITE-ProRule" id="PRU00070"/>
    </source>
</evidence>
<evidence type="ECO:0000256" key="1">
    <source>
        <dbReference type="ARBA" id="ARBA00022723"/>
    </source>
</evidence>
<feature type="DNA-binding region" description="DM" evidence="5">
    <location>
        <begin position="34"/>
        <end position="81"/>
    </location>
</feature>
<dbReference type="PANTHER" id="PTHR12322">
    <property type="entry name" value="DOUBLESEX AND MAB-3 RELATED TRANSCRIPTION FACTOR DMRT"/>
    <property type="match status" value="1"/>
</dbReference>
<comment type="caution">
    <text evidence="8">The sequence shown here is derived from an EMBL/GenBank/DDBJ whole genome shotgun (WGS) entry which is preliminary data.</text>
</comment>
<comment type="subcellular location">
    <subcellularLocation>
        <location evidence="5">Nucleus</location>
    </subcellularLocation>
</comment>
<reference evidence="8" key="1">
    <citation type="submission" date="2021-11" db="EMBL/GenBank/DDBJ databases">
        <authorList>
            <person name="Schell T."/>
        </authorList>
    </citation>
    <scope>NUCLEOTIDE SEQUENCE</scope>
    <source>
        <strain evidence="8">M5</strain>
    </source>
</reference>
<feature type="region of interest" description="Disordered" evidence="6">
    <location>
        <begin position="143"/>
        <end position="173"/>
    </location>
</feature>
<organism evidence="8 9">
    <name type="scientific">Daphnia galeata</name>
    <dbReference type="NCBI Taxonomy" id="27404"/>
    <lineage>
        <taxon>Eukaryota</taxon>
        <taxon>Metazoa</taxon>
        <taxon>Ecdysozoa</taxon>
        <taxon>Arthropoda</taxon>
        <taxon>Crustacea</taxon>
        <taxon>Branchiopoda</taxon>
        <taxon>Diplostraca</taxon>
        <taxon>Cladocera</taxon>
        <taxon>Anomopoda</taxon>
        <taxon>Daphniidae</taxon>
        <taxon>Daphnia</taxon>
    </lineage>
</organism>
<dbReference type="SMART" id="SM00301">
    <property type="entry name" value="DM"/>
    <property type="match status" value="1"/>
</dbReference>
<dbReference type="GO" id="GO:0046872">
    <property type="term" value="F:metal ion binding"/>
    <property type="evidence" value="ECO:0007669"/>
    <property type="project" value="UniProtKB-KW"/>
</dbReference>
<keyword evidence="9" id="KW-1185">Reference proteome</keyword>
<dbReference type="PROSITE" id="PS50809">
    <property type="entry name" value="DM_2"/>
    <property type="match status" value="1"/>
</dbReference>
<dbReference type="FunFam" id="4.10.1040.10:FF:000001">
    <property type="entry name" value="doublesex- and mab-3-related transcription factor 1"/>
    <property type="match status" value="1"/>
</dbReference>
<dbReference type="Pfam" id="PF00751">
    <property type="entry name" value="DM"/>
    <property type="match status" value="1"/>
</dbReference>
<keyword evidence="3 5" id="KW-0238">DNA-binding</keyword>
<evidence type="ECO:0000259" key="7">
    <source>
        <dbReference type="PROSITE" id="PS50809"/>
    </source>
</evidence>
<dbReference type="AlphaFoldDB" id="A0A8J2W0C9"/>
<feature type="region of interest" description="Disordered" evidence="6">
    <location>
        <begin position="272"/>
        <end position="305"/>
    </location>
</feature>
<evidence type="ECO:0000256" key="3">
    <source>
        <dbReference type="ARBA" id="ARBA00023125"/>
    </source>
</evidence>
<sequence>MRIIMDSSLRFGVKKTVDGGGGIGKQRLLRTPKCARCRNHGVVSCLKGHKKLCRWKECQCTNCLLVVERQRVMAAQVALRRQQNSESGKGDGVLKQNQQSKVTKSAEAILAQKKLYQKHLRTLQQSSLARDVLQNYRQWVQRGHNGSAMSPDGDEQQSNSDKIPMTPPPPLNERMRKRRAFADRDLDAVMFQREQQQAAVELQRFNNTSPGCGEDITPPPSSLGSTPSPCWNNAMHPIRFHVLPFHQHHSLIQQTHSLCPLPLVVKTETKNLDSDDSDVEVDVTSTPSSPPSPILPSSSVPVSTSNKNKISFSVESIIGRP</sequence>
<keyword evidence="4 5" id="KW-0539">Nucleus</keyword>
<evidence type="ECO:0000256" key="2">
    <source>
        <dbReference type="ARBA" id="ARBA00022833"/>
    </source>
</evidence>
<dbReference type="EMBL" id="CAKKLH010000040">
    <property type="protein sequence ID" value="CAH0100585.1"/>
    <property type="molecule type" value="Genomic_DNA"/>
</dbReference>
<dbReference type="InterPro" id="IPR001275">
    <property type="entry name" value="DM_DNA-bd"/>
</dbReference>
<protein>
    <recommendedName>
        <fullName evidence="7">DM domain-containing protein</fullName>
    </recommendedName>
</protein>
<feature type="domain" description="DM" evidence="7">
    <location>
        <begin position="34"/>
        <end position="81"/>
    </location>
</feature>
<dbReference type="GO" id="GO:0000981">
    <property type="term" value="F:DNA-binding transcription factor activity, RNA polymerase II-specific"/>
    <property type="evidence" value="ECO:0007669"/>
    <property type="project" value="TreeGrafter"/>
</dbReference>
<dbReference type="InterPro" id="IPR026607">
    <property type="entry name" value="DMRT"/>
</dbReference>
<evidence type="ECO:0000256" key="6">
    <source>
        <dbReference type="SAM" id="MobiDB-lite"/>
    </source>
</evidence>
<gene>
    <name evidence="8" type="ORF">DGAL_LOCUS2870</name>
</gene>
<name>A0A8J2W0C9_9CRUS</name>
<evidence type="ECO:0000256" key="4">
    <source>
        <dbReference type="ARBA" id="ARBA00023242"/>
    </source>
</evidence>
<dbReference type="SUPFAM" id="SSF82927">
    <property type="entry name" value="Cysteine-rich DNA binding domain, (DM domain)"/>
    <property type="match status" value="1"/>
</dbReference>
<dbReference type="GO" id="GO:0007548">
    <property type="term" value="P:sex differentiation"/>
    <property type="evidence" value="ECO:0007669"/>
    <property type="project" value="TreeGrafter"/>
</dbReference>
<dbReference type="InterPro" id="IPR036407">
    <property type="entry name" value="DM_DNA-bd_sf"/>
</dbReference>
<keyword evidence="2 5" id="KW-0862">Zinc</keyword>
<dbReference type="GO" id="GO:0000978">
    <property type="term" value="F:RNA polymerase II cis-regulatory region sequence-specific DNA binding"/>
    <property type="evidence" value="ECO:0007669"/>
    <property type="project" value="TreeGrafter"/>
</dbReference>
<evidence type="ECO:0000313" key="8">
    <source>
        <dbReference type="EMBL" id="CAH0100585.1"/>
    </source>
</evidence>